<gene>
    <name evidence="5 7" type="primary">rplD</name>
    <name evidence="7" type="ORF">JIP62_14270</name>
</gene>
<keyword evidence="5" id="KW-0699">rRNA-binding</keyword>
<comment type="similarity">
    <text evidence="1 5">Belongs to the universal ribosomal protein uL4 family.</text>
</comment>
<dbReference type="Pfam" id="PF00573">
    <property type="entry name" value="Ribosomal_L4"/>
    <property type="match status" value="1"/>
</dbReference>
<dbReference type="SUPFAM" id="SSF52166">
    <property type="entry name" value="Ribosomal protein L4"/>
    <property type="match status" value="1"/>
</dbReference>
<dbReference type="InterPro" id="IPR023574">
    <property type="entry name" value="Ribosomal_uL4_dom_sf"/>
</dbReference>
<evidence type="ECO:0000313" key="7">
    <source>
        <dbReference type="EMBL" id="QQQ18436.1"/>
    </source>
</evidence>
<dbReference type="PANTHER" id="PTHR10746:SF6">
    <property type="entry name" value="LARGE RIBOSOMAL SUBUNIT PROTEIN UL4M"/>
    <property type="match status" value="1"/>
</dbReference>
<dbReference type="PANTHER" id="PTHR10746">
    <property type="entry name" value="50S RIBOSOMAL PROTEIN L4"/>
    <property type="match status" value="1"/>
</dbReference>
<keyword evidence="2 5" id="KW-0689">Ribosomal protein</keyword>
<accession>A0ABX7BQ02</accession>
<dbReference type="EMBL" id="CP067977">
    <property type="protein sequence ID" value="QQQ18436.1"/>
    <property type="molecule type" value="Genomic_DNA"/>
</dbReference>
<evidence type="ECO:0000256" key="2">
    <source>
        <dbReference type="ARBA" id="ARBA00022980"/>
    </source>
</evidence>
<proteinExistence type="inferred from homology"/>
<keyword evidence="5" id="KW-0694">RNA-binding</keyword>
<evidence type="ECO:0000256" key="3">
    <source>
        <dbReference type="ARBA" id="ARBA00023274"/>
    </source>
</evidence>
<dbReference type="NCBIfam" id="TIGR03953">
    <property type="entry name" value="rplD_bact"/>
    <property type="match status" value="1"/>
</dbReference>
<comment type="function">
    <text evidence="5">One of the primary rRNA binding proteins, this protein initially binds near the 5'-end of the 23S rRNA. It is important during the early stages of 50S assembly. It makes multiple contacts with different domains of the 23S rRNA in the assembled 50S subunit and ribosome.</text>
</comment>
<dbReference type="HAMAP" id="MF_01328_B">
    <property type="entry name" value="Ribosomal_uL4_B"/>
    <property type="match status" value="1"/>
</dbReference>
<dbReference type="Proteomes" id="UP000595448">
    <property type="component" value="Chromosome"/>
</dbReference>
<evidence type="ECO:0000256" key="5">
    <source>
        <dbReference type="HAMAP-Rule" id="MF_01328"/>
    </source>
</evidence>
<evidence type="ECO:0000313" key="8">
    <source>
        <dbReference type="Proteomes" id="UP000595448"/>
    </source>
</evidence>
<feature type="region of interest" description="Disordered" evidence="6">
    <location>
        <begin position="48"/>
        <end position="84"/>
    </location>
</feature>
<keyword evidence="3 5" id="KW-0687">Ribonucleoprotein</keyword>
<keyword evidence="8" id="KW-1185">Reference proteome</keyword>
<protein>
    <recommendedName>
        <fullName evidence="4 5">Large ribosomal subunit protein uL4</fullName>
    </recommendedName>
</protein>
<dbReference type="GO" id="GO:0005840">
    <property type="term" value="C:ribosome"/>
    <property type="evidence" value="ECO:0007669"/>
    <property type="project" value="UniProtKB-KW"/>
</dbReference>
<dbReference type="Gene3D" id="3.40.1370.10">
    <property type="match status" value="1"/>
</dbReference>
<dbReference type="InterPro" id="IPR002136">
    <property type="entry name" value="Ribosomal_uL4"/>
</dbReference>
<comment type="function">
    <text evidence="5">Forms part of the polypeptide exit tunnel.</text>
</comment>
<reference evidence="7 8" key="1">
    <citation type="submission" date="2021-01" db="EMBL/GenBank/DDBJ databases">
        <title>Brevundimonas vitis sp. nov., an bacterium isolated from grape (Vitis vinifera).</title>
        <authorList>
            <person name="Jiang L."/>
            <person name="Lee J."/>
        </authorList>
    </citation>
    <scope>NUCLEOTIDE SEQUENCE [LARGE SCALE GENOMIC DNA]</scope>
    <source>
        <strain evidence="7 8">GRTSA-9</strain>
    </source>
</reference>
<dbReference type="InterPro" id="IPR013005">
    <property type="entry name" value="Ribosomal_uL4-like"/>
</dbReference>
<dbReference type="RefSeq" id="WP_201102806.1">
    <property type="nucleotide sequence ID" value="NZ_CP067977.1"/>
</dbReference>
<comment type="subunit">
    <text evidence="5">Part of the 50S ribosomal subunit.</text>
</comment>
<evidence type="ECO:0000256" key="4">
    <source>
        <dbReference type="ARBA" id="ARBA00035244"/>
    </source>
</evidence>
<evidence type="ECO:0000256" key="1">
    <source>
        <dbReference type="ARBA" id="ARBA00010528"/>
    </source>
</evidence>
<organism evidence="7 8">
    <name type="scientific">Brevundimonas vitisensis</name>
    <dbReference type="NCBI Taxonomy" id="2800818"/>
    <lineage>
        <taxon>Bacteria</taxon>
        <taxon>Pseudomonadati</taxon>
        <taxon>Pseudomonadota</taxon>
        <taxon>Alphaproteobacteria</taxon>
        <taxon>Caulobacterales</taxon>
        <taxon>Caulobacteraceae</taxon>
        <taxon>Brevundimonas</taxon>
    </lineage>
</organism>
<evidence type="ECO:0000256" key="6">
    <source>
        <dbReference type="SAM" id="MobiDB-lite"/>
    </source>
</evidence>
<sequence>MKLSVINLDGKAAGDVELSDVVFGITDIRGDILARYVNWQLAKRRAGTHKVQTRNENSRTGKKMYKQKGTGGARHGSRRAPQFVGGSRAFGPVVRDHGFSLPKKVRALALRHALSSKAKSGDLVVVDSLTLKDAKTAGLRETFGKLGWTKTLIIAGPEVDTNFGLAARNIPLVDVLPNAGLNVYDILRAQKLVLTKAAVDAIEANYADHKPSRREQAAKEAA</sequence>
<name>A0ABX7BQ02_9CAUL</name>